<dbReference type="AlphaFoldDB" id="A0A3M7QS95"/>
<comment type="caution">
    <text evidence="2">The sequence shown here is derived from an EMBL/GenBank/DDBJ whole genome shotgun (WGS) entry which is preliminary data.</text>
</comment>
<keyword evidence="1" id="KW-0812">Transmembrane</keyword>
<sequence>MGLVENVNNCSQKNVTMSIKSKIIKFLCFFVICNFTPLMFFINSPHKSHGTEFACLLSAGGRNVEFSPKCRKTEYRHDKI</sequence>
<gene>
    <name evidence="2" type="ORF">BpHYR1_050282</name>
</gene>
<accession>A0A3M7QS95</accession>
<protein>
    <submittedName>
        <fullName evidence="2">Uncharacterized protein</fullName>
    </submittedName>
</protein>
<proteinExistence type="predicted"/>
<reference evidence="2 3" key="1">
    <citation type="journal article" date="2018" name="Sci. Rep.">
        <title>Genomic signatures of local adaptation to the degree of environmental predictability in rotifers.</title>
        <authorList>
            <person name="Franch-Gras L."/>
            <person name="Hahn C."/>
            <person name="Garcia-Roger E.M."/>
            <person name="Carmona M.J."/>
            <person name="Serra M."/>
            <person name="Gomez A."/>
        </authorList>
    </citation>
    <scope>NUCLEOTIDE SEQUENCE [LARGE SCALE GENOMIC DNA]</scope>
    <source>
        <strain evidence="2">HYR1</strain>
    </source>
</reference>
<dbReference type="Proteomes" id="UP000276133">
    <property type="component" value="Unassembled WGS sequence"/>
</dbReference>
<organism evidence="2 3">
    <name type="scientific">Brachionus plicatilis</name>
    <name type="common">Marine rotifer</name>
    <name type="synonym">Brachionus muelleri</name>
    <dbReference type="NCBI Taxonomy" id="10195"/>
    <lineage>
        <taxon>Eukaryota</taxon>
        <taxon>Metazoa</taxon>
        <taxon>Spiralia</taxon>
        <taxon>Gnathifera</taxon>
        <taxon>Rotifera</taxon>
        <taxon>Eurotatoria</taxon>
        <taxon>Monogononta</taxon>
        <taxon>Pseudotrocha</taxon>
        <taxon>Ploima</taxon>
        <taxon>Brachionidae</taxon>
        <taxon>Brachionus</taxon>
    </lineage>
</organism>
<keyword evidence="1" id="KW-1133">Transmembrane helix</keyword>
<name>A0A3M7QS95_BRAPC</name>
<keyword evidence="1" id="KW-0472">Membrane</keyword>
<evidence type="ECO:0000313" key="3">
    <source>
        <dbReference type="Proteomes" id="UP000276133"/>
    </source>
</evidence>
<dbReference type="EMBL" id="REGN01005317">
    <property type="protein sequence ID" value="RNA13838.1"/>
    <property type="molecule type" value="Genomic_DNA"/>
</dbReference>
<evidence type="ECO:0000313" key="2">
    <source>
        <dbReference type="EMBL" id="RNA13838.1"/>
    </source>
</evidence>
<evidence type="ECO:0000256" key="1">
    <source>
        <dbReference type="SAM" id="Phobius"/>
    </source>
</evidence>
<keyword evidence="3" id="KW-1185">Reference proteome</keyword>
<feature type="transmembrane region" description="Helical" evidence="1">
    <location>
        <begin position="23"/>
        <end position="42"/>
    </location>
</feature>